<dbReference type="Proteomes" id="UP000018467">
    <property type="component" value="Unassembled WGS sequence"/>
</dbReference>
<evidence type="ECO:0000256" key="2">
    <source>
        <dbReference type="ARBA" id="ARBA00019464"/>
    </source>
</evidence>
<dbReference type="STRING" id="7994.ENSAMXP00000033939"/>
<dbReference type="AlphaFoldDB" id="A0A3B1IXV1"/>
<keyword evidence="7" id="KW-1185">Reference proteome</keyword>
<dbReference type="GO" id="GO:0005138">
    <property type="term" value="F:interleukin-6 receptor binding"/>
    <property type="evidence" value="ECO:0007669"/>
    <property type="project" value="InterPro"/>
</dbReference>
<evidence type="ECO:0000256" key="4">
    <source>
        <dbReference type="ARBA" id="ARBA00023441"/>
    </source>
</evidence>
<keyword evidence="3" id="KW-0011">Acute phase</keyword>
<dbReference type="Bgee" id="ENSAMXG00000030209">
    <property type="expression patterns" value="Expressed in embryo"/>
</dbReference>
<dbReference type="Ensembl" id="ENSAMXT00000030441.1">
    <property type="protein sequence ID" value="ENSAMXP00000033939.1"/>
    <property type="gene ID" value="ENSAMXG00000030209.1"/>
</dbReference>
<proteinExistence type="inferred from homology"/>
<evidence type="ECO:0000256" key="3">
    <source>
        <dbReference type="ARBA" id="ARBA00022486"/>
    </source>
</evidence>
<sequence length="233" mass="26746">LPLCLSLSLSPSVCLSADLQLLLTVPVLLAALCAAAPAEQLDTSGDEMMQDTSGEQKRKITALFLSLQFQKDFGEPVKNMTNYEHVRREMPLIRSEDRCRHKNFSAPRCLKQIYAVLRIYEGHLGYLEKDNLTSARLPDVKHWTFIQKSIFGGISLVVFNHSFFLMHLGIISSSLKEESAWMKKIYTHSILYNFTSFLIDANRALKHMNDKGYDYVKTENKGPKWPLEKHQHW</sequence>
<feature type="signal peptide" evidence="5">
    <location>
        <begin position="1"/>
        <end position="16"/>
    </location>
</feature>
<dbReference type="InterPro" id="IPR003574">
    <property type="entry name" value="IL-6-like"/>
</dbReference>
<reference evidence="7" key="2">
    <citation type="journal article" date="2014" name="Nat. Commun.">
        <title>The cavefish genome reveals candidate genes for eye loss.</title>
        <authorList>
            <person name="McGaugh S.E."/>
            <person name="Gross J.B."/>
            <person name="Aken B."/>
            <person name="Blin M."/>
            <person name="Borowsky R."/>
            <person name="Chalopin D."/>
            <person name="Hinaux H."/>
            <person name="Jeffery W.R."/>
            <person name="Keene A."/>
            <person name="Ma L."/>
            <person name="Minx P."/>
            <person name="Murphy D."/>
            <person name="O'Quin K.E."/>
            <person name="Retaux S."/>
            <person name="Rohner N."/>
            <person name="Searle S.M."/>
            <person name="Stahl B.A."/>
            <person name="Tabin C."/>
            <person name="Volff J.N."/>
            <person name="Yoshizawa M."/>
            <person name="Warren W.C."/>
        </authorList>
    </citation>
    <scope>NUCLEOTIDE SEQUENCE [LARGE SCALE GENOMIC DNA]</scope>
    <source>
        <strain evidence="7">female</strain>
    </source>
</reference>
<feature type="chain" id="PRO_5017278145" description="Interleukin-6" evidence="5">
    <location>
        <begin position="17"/>
        <end position="233"/>
    </location>
</feature>
<comment type="function">
    <text evidence="4">Cytokine with a wide variety of biological functions in immunity, tissue regeneration, and metabolism. Binds to IL6R, then the complex associates to the signaling subunit IL6ST/gp130 to trigger the intracellular IL6-signaling pathway. The interaction with the membrane-bound IL6R and IL6ST stimulates 'classic signaling', whereas the binding of IL6 and soluble IL6R to IL6ST stimulates 'trans-signaling'. Alternatively, 'cluster signaling' occurs when membrane-bound IL6:IL6R complexes on transmitter cells activate IL6ST receptors on neighboring receiver cells.</text>
</comment>
<dbReference type="GO" id="GO:0060218">
    <property type="term" value="P:hematopoietic stem cell differentiation"/>
    <property type="evidence" value="ECO:0007669"/>
    <property type="project" value="Ensembl"/>
</dbReference>
<dbReference type="PANTHER" id="PTHR48494:SF1">
    <property type="entry name" value="INTERLEUKIN-6"/>
    <property type="match status" value="1"/>
</dbReference>
<comment type="similarity">
    <text evidence="1">Belongs to the IL-6 superfamily.</text>
</comment>
<dbReference type="Gene3D" id="1.20.1250.10">
    <property type="match status" value="1"/>
</dbReference>
<dbReference type="InterPro" id="IPR009079">
    <property type="entry name" value="4_helix_cytokine-like_core"/>
</dbReference>
<reference evidence="6" key="4">
    <citation type="submission" date="2025-09" db="UniProtKB">
        <authorList>
            <consortium name="Ensembl"/>
        </authorList>
    </citation>
    <scope>IDENTIFICATION</scope>
</reference>
<dbReference type="PANTHER" id="PTHR48494">
    <property type="entry name" value="INTERLEUKIN-6"/>
    <property type="match status" value="1"/>
</dbReference>
<reference evidence="6" key="3">
    <citation type="submission" date="2025-08" db="UniProtKB">
        <authorList>
            <consortium name="Ensembl"/>
        </authorList>
    </citation>
    <scope>IDENTIFICATION</scope>
</reference>
<dbReference type="GeneTree" id="ENSGT00940000178859"/>
<dbReference type="InParanoid" id="A0A3B1IXV1"/>
<dbReference type="SUPFAM" id="SSF47266">
    <property type="entry name" value="4-helical cytokines"/>
    <property type="match status" value="1"/>
</dbReference>
<dbReference type="GO" id="GO:0006953">
    <property type="term" value="P:acute-phase response"/>
    <property type="evidence" value="ECO:0007669"/>
    <property type="project" value="UniProtKB-KW"/>
</dbReference>
<keyword evidence="5" id="KW-0732">Signal</keyword>
<dbReference type="FunCoup" id="A0A3B1IXV1">
    <property type="interactions" value="144"/>
</dbReference>
<evidence type="ECO:0000256" key="5">
    <source>
        <dbReference type="SAM" id="SignalP"/>
    </source>
</evidence>
<evidence type="ECO:0000256" key="1">
    <source>
        <dbReference type="ARBA" id="ARBA00007432"/>
    </source>
</evidence>
<reference evidence="7" key="1">
    <citation type="submission" date="2013-03" db="EMBL/GenBank/DDBJ databases">
        <authorList>
            <person name="Jeffery W."/>
            <person name="Warren W."/>
            <person name="Wilson R.K."/>
        </authorList>
    </citation>
    <scope>NUCLEOTIDE SEQUENCE</scope>
    <source>
        <strain evidence="7">female</strain>
    </source>
</reference>
<name>A0A3B1IXV1_ASTMX</name>
<dbReference type="GO" id="GO:0005615">
    <property type="term" value="C:extracellular space"/>
    <property type="evidence" value="ECO:0007669"/>
    <property type="project" value="InterPro"/>
</dbReference>
<protein>
    <recommendedName>
        <fullName evidence="2">Interleukin-6</fullName>
    </recommendedName>
</protein>
<accession>A0A3B1IXV1</accession>
<organism evidence="6 7">
    <name type="scientific">Astyanax mexicanus</name>
    <name type="common">Blind cave fish</name>
    <name type="synonym">Astyanax fasciatus mexicanus</name>
    <dbReference type="NCBI Taxonomy" id="7994"/>
    <lineage>
        <taxon>Eukaryota</taxon>
        <taxon>Metazoa</taxon>
        <taxon>Chordata</taxon>
        <taxon>Craniata</taxon>
        <taxon>Vertebrata</taxon>
        <taxon>Euteleostomi</taxon>
        <taxon>Actinopterygii</taxon>
        <taxon>Neopterygii</taxon>
        <taxon>Teleostei</taxon>
        <taxon>Ostariophysi</taxon>
        <taxon>Characiformes</taxon>
        <taxon>Characoidei</taxon>
        <taxon>Acestrorhamphidae</taxon>
        <taxon>Acestrorhamphinae</taxon>
        <taxon>Astyanax</taxon>
    </lineage>
</organism>
<evidence type="ECO:0000313" key="7">
    <source>
        <dbReference type="Proteomes" id="UP000018467"/>
    </source>
</evidence>
<evidence type="ECO:0000313" key="6">
    <source>
        <dbReference type="Ensembl" id="ENSAMXP00000033939.1"/>
    </source>
</evidence>